<proteinExistence type="inferred from homology"/>
<feature type="domain" description="Solute-binding protein family 5" evidence="5">
    <location>
        <begin position="87"/>
        <end position="464"/>
    </location>
</feature>
<dbReference type="PIRSF" id="PIRSF002741">
    <property type="entry name" value="MppA"/>
    <property type="match status" value="1"/>
</dbReference>
<dbReference type="EMBL" id="CP002608">
    <property type="protein sequence ID" value="AEB41892.1"/>
    <property type="molecule type" value="Genomic_DNA"/>
</dbReference>
<gene>
    <name evidence="6" type="ordered locus">G5S_0968</name>
</gene>
<dbReference type="Proteomes" id="UP000008305">
    <property type="component" value="Chromosome"/>
</dbReference>
<evidence type="ECO:0000256" key="2">
    <source>
        <dbReference type="ARBA" id="ARBA00005695"/>
    </source>
</evidence>
<evidence type="ECO:0000256" key="1">
    <source>
        <dbReference type="ARBA" id="ARBA00004196"/>
    </source>
</evidence>
<dbReference type="Pfam" id="PF00496">
    <property type="entry name" value="SBP_bac_5"/>
    <property type="match status" value="1"/>
</dbReference>
<dbReference type="GO" id="GO:1904680">
    <property type="term" value="F:peptide transmembrane transporter activity"/>
    <property type="evidence" value="ECO:0007669"/>
    <property type="project" value="TreeGrafter"/>
</dbReference>
<dbReference type="PANTHER" id="PTHR30290:SF83">
    <property type="entry name" value="ABC TRANSPORTER SUBSTRATE-BINDING PROTEIN"/>
    <property type="match status" value="1"/>
</dbReference>
<dbReference type="CDD" id="cd08504">
    <property type="entry name" value="PBP2_OppA"/>
    <property type="match status" value="1"/>
</dbReference>
<accession>A0AA34WIE9</accession>
<comment type="similarity">
    <text evidence="2">Belongs to the bacterial solute-binding protein 5 family.</text>
</comment>
<comment type="subcellular location">
    <subcellularLocation>
        <location evidence="1">Cell envelope</location>
    </subcellularLocation>
</comment>
<dbReference type="AlphaFoldDB" id="A0AA34WIE9"/>
<protein>
    <submittedName>
        <fullName evidence="6">Oligopeptide binding protein</fullName>
    </submittedName>
</protein>
<evidence type="ECO:0000256" key="3">
    <source>
        <dbReference type="ARBA" id="ARBA00022448"/>
    </source>
</evidence>
<sequence>MLSKSCKHSMYFSMCKIPLGIRLGVLLLSPLTFLSCQHKEPPQNHISLGMKSDPSSLDPREVRLLAEINLIKQMYEGLVQENPKTKEIEPALAESYTISEDKTTYTFHLRKANWSDGSAITAQDFVDSWKQVVSQEVTGIYAFALFPLKNAKNIHEGSLPISQLGCRAIDSTTLEVVLEKPTAHFLKLLSLPIFFPVHKKQRSSSPSALPITSSAFYPEQIKHHQWLTLKKNPHYYNHHHVQTQTITIHFIPDANTASLLFNQGKLDWQGPPWGDRIPLEAQPKLKEQGYLQTFDVDATHWLIFNLQKFPLNHHKLRKALALAIDKDAIVASLFLNSVKPAQHLLPTHIHSYPEENSQEAAQKKRLAKHLFKEALQELNISKDTLQTLNLTYSLGGATNLLLAQMIRNQWKETLGFTLPLEGKEFALLQKDFSTKNFSLSLGNWYADFSDPMAFLSIFAYPSGISPYAINHTQFLECLLSIEGEHDPKLREAFVSQATSYLENLNILEPIYHDSCLFALNKNFHNLQLSSTGAIDMRYVREP</sequence>
<dbReference type="InterPro" id="IPR000914">
    <property type="entry name" value="SBP_5_dom"/>
</dbReference>
<dbReference type="KEGG" id="cpm:G5S_0968"/>
<dbReference type="Gene3D" id="3.40.190.10">
    <property type="entry name" value="Periplasmic binding protein-like II"/>
    <property type="match status" value="1"/>
</dbReference>
<dbReference type="InterPro" id="IPR039424">
    <property type="entry name" value="SBP_5"/>
</dbReference>
<dbReference type="Gene3D" id="3.10.105.10">
    <property type="entry name" value="Dipeptide-binding Protein, Domain 3"/>
    <property type="match status" value="1"/>
</dbReference>
<dbReference type="GO" id="GO:0030288">
    <property type="term" value="C:outer membrane-bounded periplasmic space"/>
    <property type="evidence" value="ECO:0007669"/>
    <property type="project" value="UniProtKB-ARBA"/>
</dbReference>
<evidence type="ECO:0000256" key="4">
    <source>
        <dbReference type="ARBA" id="ARBA00022729"/>
    </source>
</evidence>
<name>A0AA34WIE9_CHLPE</name>
<keyword evidence="3" id="KW-0813">Transport</keyword>
<organism evidence="6 7">
    <name type="scientific">Chlamydia pecorum (strain ATCC VR-628 / DSM 29919 / E58)</name>
    <name type="common">Chlamydophila pecorum</name>
    <dbReference type="NCBI Taxonomy" id="331635"/>
    <lineage>
        <taxon>Bacteria</taxon>
        <taxon>Pseudomonadati</taxon>
        <taxon>Chlamydiota</taxon>
        <taxon>Chlamydiia</taxon>
        <taxon>Chlamydiales</taxon>
        <taxon>Chlamydiaceae</taxon>
        <taxon>Chlamydia/Chlamydophila group</taxon>
        <taxon>Chlamydia</taxon>
    </lineage>
</organism>
<dbReference type="GO" id="GO:0015833">
    <property type="term" value="P:peptide transport"/>
    <property type="evidence" value="ECO:0007669"/>
    <property type="project" value="TreeGrafter"/>
</dbReference>
<dbReference type="FunFam" id="3.90.76.10:FF:000001">
    <property type="entry name" value="Oligopeptide ABC transporter substrate-binding protein"/>
    <property type="match status" value="1"/>
</dbReference>
<dbReference type="SUPFAM" id="SSF53850">
    <property type="entry name" value="Periplasmic binding protein-like II"/>
    <property type="match status" value="1"/>
</dbReference>
<reference evidence="6 7" key="1">
    <citation type="journal article" date="2011" name="J. Bacteriol.">
        <title>Genome sequence of the obligate intracellular animal pathogen Chlamydia pecorum E58.</title>
        <authorList>
            <person name="Mojica S."/>
            <person name="Huot Creasy H."/>
            <person name="Daugherty S."/>
            <person name="Read T.D."/>
            <person name="Kim T."/>
            <person name="Kaltenboeck B."/>
            <person name="Bavoil P."/>
            <person name="Myers G.S."/>
        </authorList>
    </citation>
    <scope>NUCLEOTIDE SEQUENCE [LARGE SCALE GENOMIC DNA]</scope>
    <source>
        <strain evidence="6 7">E58</strain>
    </source>
</reference>
<evidence type="ECO:0000313" key="6">
    <source>
        <dbReference type="EMBL" id="AEB41892.1"/>
    </source>
</evidence>
<dbReference type="GO" id="GO:0043190">
    <property type="term" value="C:ATP-binding cassette (ABC) transporter complex"/>
    <property type="evidence" value="ECO:0007669"/>
    <property type="project" value="InterPro"/>
</dbReference>
<keyword evidence="7" id="KW-1185">Reference proteome</keyword>
<keyword evidence="4" id="KW-0732">Signal</keyword>
<dbReference type="InterPro" id="IPR030678">
    <property type="entry name" value="Peptide/Ni-bd"/>
</dbReference>
<evidence type="ECO:0000259" key="5">
    <source>
        <dbReference type="Pfam" id="PF00496"/>
    </source>
</evidence>
<dbReference type="Gene3D" id="3.90.76.10">
    <property type="entry name" value="Dipeptide-binding Protein, Domain 1"/>
    <property type="match status" value="1"/>
</dbReference>
<evidence type="ECO:0000313" key="7">
    <source>
        <dbReference type="Proteomes" id="UP000008305"/>
    </source>
</evidence>
<dbReference type="PANTHER" id="PTHR30290">
    <property type="entry name" value="PERIPLASMIC BINDING COMPONENT OF ABC TRANSPORTER"/>
    <property type="match status" value="1"/>
</dbReference>